<dbReference type="GO" id="GO:0005789">
    <property type="term" value="C:endoplasmic reticulum membrane"/>
    <property type="evidence" value="ECO:0007669"/>
    <property type="project" value="UniProtKB-SubCell"/>
</dbReference>
<dbReference type="GO" id="GO:0006511">
    <property type="term" value="P:ubiquitin-dependent protein catabolic process"/>
    <property type="evidence" value="ECO:0000318"/>
    <property type="project" value="GO_Central"/>
</dbReference>
<dbReference type="eggNOG" id="KOG0823">
    <property type="taxonomic scope" value="Eukaryota"/>
</dbReference>
<keyword evidence="6 10" id="KW-0863">Zinc-finger</keyword>
<dbReference type="GO" id="GO:0008270">
    <property type="term" value="F:zinc ion binding"/>
    <property type="evidence" value="ECO:0007669"/>
    <property type="project" value="UniProtKB-KW"/>
</dbReference>
<dbReference type="Proteomes" id="UP000030748">
    <property type="component" value="Unassembled WGS sequence"/>
</dbReference>
<comment type="function">
    <text evidence="11">E3 ubiquitin-protein ligase.</text>
</comment>
<evidence type="ECO:0000259" key="12">
    <source>
        <dbReference type="PROSITE" id="PS50089"/>
    </source>
</evidence>
<dbReference type="EC" id="2.3.2.27" evidence="11"/>
<evidence type="ECO:0000256" key="7">
    <source>
        <dbReference type="ARBA" id="ARBA00022786"/>
    </source>
</evidence>
<keyword evidence="14" id="KW-1185">Reference proteome</keyword>
<keyword evidence="4 11" id="KW-0808">Transferase</keyword>
<keyword evidence="11" id="KW-0256">Endoplasmic reticulum</keyword>
<name>A0A022QQ30_ERYGU</name>
<evidence type="ECO:0000313" key="14">
    <source>
        <dbReference type="Proteomes" id="UP000030748"/>
    </source>
</evidence>
<evidence type="ECO:0000256" key="5">
    <source>
        <dbReference type="ARBA" id="ARBA00022723"/>
    </source>
</evidence>
<dbReference type="InterPro" id="IPR018957">
    <property type="entry name" value="Znf_C3HC4_RING-type"/>
</dbReference>
<organism evidence="13 14">
    <name type="scientific">Erythranthe guttata</name>
    <name type="common">Yellow monkey flower</name>
    <name type="synonym">Mimulus guttatus</name>
    <dbReference type="NCBI Taxonomy" id="4155"/>
    <lineage>
        <taxon>Eukaryota</taxon>
        <taxon>Viridiplantae</taxon>
        <taxon>Streptophyta</taxon>
        <taxon>Embryophyta</taxon>
        <taxon>Tracheophyta</taxon>
        <taxon>Spermatophyta</taxon>
        <taxon>Magnoliopsida</taxon>
        <taxon>eudicotyledons</taxon>
        <taxon>Gunneridae</taxon>
        <taxon>Pentapetalae</taxon>
        <taxon>asterids</taxon>
        <taxon>lamiids</taxon>
        <taxon>Lamiales</taxon>
        <taxon>Phrymaceae</taxon>
        <taxon>Erythranthe</taxon>
    </lineage>
</organism>
<accession>A0A022QQ30</accession>
<keyword evidence="5 11" id="KW-0479">Metal-binding</keyword>
<feature type="transmembrane region" description="Helical" evidence="11">
    <location>
        <begin position="203"/>
        <end position="221"/>
    </location>
</feature>
<dbReference type="GO" id="GO:0044390">
    <property type="term" value="F:ubiquitin-like protein conjugating enzyme binding"/>
    <property type="evidence" value="ECO:0000318"/>
    <property type="project" value="GO_Central"/>
</dbReference>
<feature type="domain" description="RING-type" evidence="12">
    <location>
        <begin position="22"/>
        <end position="80"/>
    </location>
</feature>
<dbReference type="PROSITE" id="PS50089">
    <property type="entry name" value="ZF_RING_2"/>
    <property type="match status" value="1"/>
</dbReference>
<evidence type="ECO:0000256" key="10">
    <source>
        <dbReference type="PROSITE-ProRule" id="PRU00175"/>
    </source>
</evidence>
<gene>
    <name evidence="13" type="ORF">MIMGU_mgv1a023690mg</name>
</gene>
<keyword evidence="9 11" id="KW-0472">Membrane</keyword>
<dbReference type="STRING" id="4155.A0A022QQ30"/>
<reference evidence="13 14" key="1">
    <citation type="journal article" date="2013" name="Proc. Natl. Acad. Sci. U.S.A.">
        <title>Fine-scale variation in meiotic recombination in Mimulus inferred from population shotgun sequencing.</title>
        <authorList>
            <person name="Hellsten U."/>
            <person name="Wright K.M."/>
            <person name="Jenkins J."/>
            <person name="Shu S."/>
            <person name="Yuan Y."/>
            <person name="Wessler S.R."/>
            <person name="Schmutz J."/>
            <person name="Willis J.H."/>
            <person name="Rokhsar D.S."/>
        </authorList>
    </citation>
    <scope>NUCLEOTIDE SEQUENCE [LARGE SCALE GENOMIC DNA]</scope>
    <source>
        <strain evidence="14">cv. DUN x IM62</strain>
    </source>
</reference>
<keyword evidence="11" id="KW-0812">Transmembrane</keyword>
<evidence type="ECO:0000256" key="8">
    <source>
        <dbReference type="ARBA" id="ARBA00022833"/>
    </source>
</evidence>
<comment type="pathway">
    <text evidence="3 11">Protein modification; protein ubiquitination.</text>
</comment>
<dbReference type="InterPro" id="IPR013083">
    <property type="entry name" value="Znf_RING/FYVE/PHD"/>
</dbReference>
<dbReference type="SUPFAM" id="SSF57850">
    <property type="entry name" value="RING/U-box"/>
    <property type="match status" value="1"/>
</dbReference>
<sequence>MEHKWKKLPVVVESNPYSGFECNICLDLVQDPVVTFCGHLYCWPCIYRWISFGEDDDDDDQDPLTVEYDQKQPHYCPVCKTEVSEKTVIPVYGRGRQNTNSSKAGLDRINIPERPPSPNSALVHHHRNNYNLVRPFGGSYINLGRSRHLVDPMIGMFGEMVYSRIFGNSGTTSSLYTYPDSYRGLAGSTSPRFQRYMMENDKSLGRVCLFLSCCVILCLLLF</sequence>
<protein>
    <recommendedName>
        <fullName evidence="11">E3 ubiquitin-protein ligase RMA</fullName>
        <ecNumber evidence="11">2.3.2.27</ecNumber>
    </recommendedName>
    <alternativeName>
        <fullName evidence="11">Protein RING membrane-anchor</fullName>
    </alternativeName>
    <alternativeName>
        <fullName evidence="11">RING-type E3 ubiquitin transferase RMA</fullName>
    </alternativeName>
</protein>
<dbReference type="GO" id="GO:0061630">
    <property type="term" value="F:ubiquitin protein ligase activity"/>
    <property type="evidence" value="ECO:0000318"/>
    <property type="project" value="GO_Central"/>
</dbReference>
<evidence type="ECO:0000313" key="13">
    <source>
        <dbReference type="EMBL" id="EYU28590.1"/>
    </source>
</evidence>
<dbReference type="Gene3D" id="3.30.40.10">
    <property type="entry name" value="Zinc/RING finger domain, C3HC4 (zinc finger)"/>
    <property type="match status" value="1"/>
</dbReference>
<evidence type="ECO:0000256" key="1">
    <source>
        <dbReference type="ARBA" id="ARBA00000900"/>
    </source>
</evidence>
<comment type="catalytic activity">
    <reaction evidence="1 11">
        <text>S-ubiquitinyl-[E2 ubiquitin-conjugating enzyme]-L-cysteine + [acceptor protein]-L-lysine = [E2 ubiquitin-conjugating enzyme]-L-cysteine + N(6)-ubiquitinyl-[acceptor protein]-L-lysine.</text>
        <dbReference type="EC" id="2.3.2.27"/>
    </reaction>
</comment>
<dbReference type="GO" id="GO:0036503">
    <property type="term" value="P:ERAD pathway"/>
    <property type="evidence" value="ECO:0000318"/>
    <property type="project" value="GO_Central"/>
</dbReference>
<keyword evidence="7 11" id="KW-0833">Ubl conjugation pathway</keyword>
<dbReference type="GO" id="GO:0016567">
    <property type="term" value="P:protein ubiquitination"/>
    <property type="evidence" value="ECO:0007669"/>
    <property type="project" value="UniProtKB-UniPathway"/>
</dbReference>
<dbReference type="SMART" id="SM00184">
    <property type="entry name" value="RING"/>
    <property type="match status" value="1"/>
</dbReference>
<dbReference type="InterPro" id="IPR001841">
    <property type="entry name" value="Znf_RING"/>
</dbReference>
<comment type="domain">
    <text evidence="11">The RING-type zinc finger domain is responsible for E3 ligase activity.</text>
</comment>
<keyword evidence="8 11" id="KW-0862">Zinc</keyword>
<dbReference type="UniPathway" id="UPA00143"/>
<proteinExistence type="predicted"/>
<dbReference type="PROSITE" id="PS00518">
    <property type="entry name" value="ZF_RING_1"/>
    <property type="match status" value="1"/>
</dbReference>
<dbReference type="PANTHER" id="PTHR12313">
    <property type="entry name" value="E3 UBIQUITIN-PROTEIN LIGASE RNF5-RELATED"/>
    <property type="match status" value="1"/>
</dbReference>
<comment type="subcellular location">
    <subcellularLocation>
        <location evidence="2">Endomembrane system</location>
    </subcellularLocation>
    <subcellularLocation>
        <location evidence="11">Endoplasmic reticulum membrane</location>
        <topology evidence="11">Single-pass type IV membrane protein</topology>
    </subcellularLocation>
</comment>
<dbReference type="EMBL" id="KI631361">
    <property type="protein sequence ID" value="EYU28590.1"/>
    <property type="molecule type" value="Genomic_DNA"/>
</dbReference>
<evidence type="ECO:0000256" key="11">
    <source>
        <dbReference type="RuleBase" id="RU369090"/>
    </source>
</evidence>
<keyword evidence="11" id="KW-1133">Transmembrane helix</keyword>
<evidence type="ECO:0000256" key="3">
    <source>
        <dbReference type="ARBA" id="ARBA00004906"/>
    </source>
</evidence>
<evidence type="ECO:0000256" key="4">
    <source>
        <dbReference type="ARBA" id="ARBA00022679"/>
    </source>
</evidence>
<dbReference type="InterPro" id="IPR045103">
    <property type="entry name" value="RNF5/RNF185-like"/>
</dbReference>
<evidence type="ECO:0000256" key="6">
    <source>
        <dbReference type="ARBA" id="ARBA00022771"/>
    </source>
</evidence>
<evidence type="ECO:0000256" key="9">
    <source>
        <dbReference type="ARBA" id="ARBA00023136"/>
    </source>
</evidence>
<evidence type="ECO:0000256" key="2">
    <source>
        <dbReference type="ARBA" id="ARBA00004308"/>
    </source>
</evidence>
<dbReference type="InterPro" id="IPR017907">
    <property type="entry name" value="Znf_RING_CS"/>
</dbReference>
<dbReference type="Pfam" id="PF00097">
    <property type="entry name" value="zf-C3HC4"/>
    <property type="match status" value="1"/>
</dbReference>
<dbReference type="AlphaFoldDB" id="A0A022QQ30"/>